<proteinExistence type="predicted"/>
<dbReference type="CDD" id="cd06224">
    <property type="entry name" value="REM"/>
    <property type="match status" value="1"/>
</dbReference>
<dbReference type="VEuPathDB" id="FungiDB:BTJ68_03772"/>
<dbReference type="InterPro" id="IPR000651">
    <property type="entry name" value="Ras-like_Gua-exchang_fac_N"/>
</dbReference>
<dbReference type="GO" id="GO:0007265">
    <property type="term" value="P:Ras protein signal transduction"/>
    <property type="evidence" value="ECO:0007669"/>
    <property type="project" value="TreeGrafter"/>
</dbReference>
<keyword evidence="1 2" id="KW-0344">Guanine-nucleotide releasing factor</keyword>
<dbReference type="SUPFAM" id="SSF48366">
    <property type="entry name" value="Ras GEF"/>
    <property type="match status" value="1"/>
</dbReference>
<accession>A0A3M7EXC2</accession>
<feature type="domain" description="Ras-GEF" evidence="4">
    <location>
        <begin position="614"/>
        <end position="854"/>
    </location>
</feature>
<evidence type="ECO:0000256" key="2">
    <source>
        <dbReference type="PROSITE-ProRule" id="PRU00168"/>
    </source>
</evidence>
<evidence type="ECO:0000256" key="1">
    <source>
        <dbReference type="ARBA" id="ARBA00022658"/>
    </source>
</evidence>
<protein>
    <recommendedName>
        <fullName evidence="8">Ras-GEF domain-containing protein</fullName>
    </recommendedName>
</protein>
<dbReference type="Gene3D" id="1.10.840.10">
    <property type="entry name" value="Ras guanine-nucleotide exchange factors catalytic domain"/>
    <property type="match status" value="1"/>
</dbReference>
<dbReference type="SMART" id="SM00147">
    <property type="entry name" value="RasGEF"/>
    <property type="match status" value="1"/>
</dbReference>
<feature type="domain" description="N-terminal Ras-GEF" evidence="5">
    <location>
        <begin position="379"/>
        <end position="505"/>
    </location>
</feature>
<dbReference type="InterPro" id="IPR008937">
    <property type="entry name" value="Ras-like_GEF"/>
</dbReference>
<dbReference type="InterPro" id="IPR001895">
    <property type="entry name" value="RASGEF_cat_dom"/>
</dbReference>
<evidence type="ECO:0000256" key="3">
    <source>
        <dbReference type="SAM" id="MobiDB-lite"/>
    </source>
</evidence>
<reference evidence="6 7" key="1">
    <citation type="journal article" date="2018" name="BMC Genomics">
        <title>Genomic evidence for intraspecific hybridization in a clonal and extremely halotolerant yeast.</title>
        <authorList>
            <person name="Gostincar C."/>
            <person name="Stajich J.E."/>
            <person name="Zupancic J."/>
            <person name="Zalar P."/>
            <person name="Gunde-Cimerman N."/>
        </authorList>
    </citation>
    <scope>NUCLEOTIDE SEQUENCE [LARGE SCALE GENOMIC DNA]</scope>
    <source>
        <strain evidence="6 7">EXF-2788</strain>
    </source>
</reference>
<organism evidence="6 7">
    <name type="scientific">Hortaea werneckii</name>
    <name type="common">Black yeast</name>
    <name type="synonym">Cladosporium werneckii</name>
    <dbReference type="NCBI Taxonomy" id="91943"/>
    <lineage>
        <taxon>Eukaryota</taxon>
        <taxon>Fungi</taxon>
        <taxon>Dikarya</taxon>
        <taxon>Ascomycota</taxon>
        <taxon>Pezizomycotina</taxon>
        <taxon>Dothideomycetes</taxon>
        <taxon>Dothideomycetidae</taxon>
        <taxon>Mycosphaerellales</taxon>
        <taxon>Teratosphaeriaceae</taxon>
        <taxon>Hortaea</taxon>
    </lineage>
</organism>
<feature type="compositionally biased region" description="Acidic residues" evidence="3">
    <location>
        <begin position="96"/>
        <end position="108"/>
    </location>
</feature>
<dbReference type="PROSITE" id="PS50212">
    <property type="entry name" value="RASGEF_NTER"/>
    <property type="match status" value="1"/>
</dbReference>
<feature type="compositionally biased region" description="Basic and acidic residues" evidence="3">
    <location>
        <begin position="26"/>
        <end position="47"/>
    </location>
</feature>
<feature type="compositionally biased region" description="Basic and acidic residues" evidence="3">
    <location>
        <begin position="86"/>
        <end position="95"/>
    </location>
</feature>
<evidence type="ECO:0000313" key="7">
    <source>
        <dbReference type="Proteomes" id="UP000268823"/>
    </source>
</evidence>
<name>A0A3M7EXC2_HORWE</name>
<dbReference type="EMBL" id="QWIR01000272">
    <property type="protein sequence ID" value="RMY81180.1"/>
    <property type="molecule type" value="Genomic_DNA"/>
</dbReference>
<dbReference type="GO" id="GO:0005886">
    <property type="term" value="C:plasma membrane"/>
    <property type="evidence" value="ECO:0007669"/>
    <property type="project" value="TreeGrafter"/>
</dbReference>
<evidence type="ECO:0000259" key="5">
    <source>
        <dbReference type="PROSITE" id="PS50212"/>
    </source>
</evidence>
<dbReference type="InterPro" id="IPR023578">
    <property type="entry name" value="Ras_GEF_dom_sf"/>
</dbReference>
<dbReference type="PANTHER" id="PTHR23113:SF348">
    <property type="entry name" value="GUANYL-NUCLEOTIDE EXCHANGE FACTOR RASGEF, PUTATIVE (AFU_ORTHOLOGUE AFUA_1G04700)-RELATED"/>
    <property type="match status" value="1"/>
</dbReference>
<dbReference type="AlphaFoldDB" id="A0A3M7EXC2"/>
<dbReference type="PANTHER" id="PTHR23113">
    <property type="entry name" value="GUANINE NUCLEOTIDE EXCHANGE FACTOR"/>
    <property type="match status" value="1"/>
</dbReference>
<dbReference type="Pfam" id="PF00618">
    <property type="entry name" value="RasGEF_N"/>
    <property type="match status" value="1"/>
</dbReference>
<dbReference type="GO" id="GO:0005085">
    <property type="term" value="F:guanyl-nucleotide exchange factor activity"/>
    <property type="evidence" value="ECO:0007669"/>
    <property type="project" value="UniProtKB-KW"/>
</dbReference>
<dbReference type="Gene3D" id="1.20.870.10">
    <property type="entry name" value="Son of sevenless (SoS) protein Chain: S domain 1"/>
    <property type="match status" value="1"/>
</dbReference>
<dbReference type="Pfam" id="PF00617">
    <property type="entry name" value="RasGEF"/>
    <property type="match status" value="1"/>
</dbReference>
<evidence type="ECO:0008006" key="8">
    <source>
        <dbReference type="Google" id="ProtNLM"/>
    </source>
</evidence>
<comment type="caution">
    <text evidence="6">The sequence shown here is derived from an EMBL/GenBank/DDBJ whole genome shotgun (WGS) entry which is preliminary data.</text>
</comment>
<feature type="region of interest" description="Disordered" evidence="3">
    <location>
        <begin position="263"/>
        <end position="302"/>
    </location>
</feature>
<dbReference type="PROSITE" id="PS50009">
    <property type="entry name" value="RASGEF_CAT"/>
    <property type="match status" value="1"/>
</dbReference>
<dbReference type="OrthoDB" id="28357at2759"/>
<dbReference type="InterPro" id="IPR036964">
    <property type="entry name" value="RASGEF_cat_dom_sf"/>
</dbReference>
<gene>
    <name evidence="6" type="ORF">D0861_08401</name>
</gene>
<sequence>MPTSTAGHEARRSSKSGPSAGYENNKAYERREKSKSSQYHGARDTGSRRGSVQPTHQEGRVPGATARPRLKDRTNSAPIVEGRQSGARDKGRDGENSQDEGTDADETDAAQPAMGGAMDEDEVAGVVGAVRQYQPFQSPEVAEPLTEINIAVIGAEGVGKSTFVQRALDLPRLPDSPAAERKLPVDDGEYLVRLLELPIDDVYVDDDDTCDTPTADRELDPSMVEQKARRSINGVGTLQSSRSSIDEHKKAMSVLLRNIIFGTQDGDEGQGRSSMRRRTQSNAVRPVSPRPPGGLGHARASSEYTGSIHKDLKHARHDSSIAALGRSDTLQVPGESYDDIPRSFLFEESGSDNGSAISQRSSVSMDATPQAIASAPRTSILAENGATWDELVDRLLAQPASKADSKFSGIFLALYRKFAAPGKLLEAIVERFDVLERDTVMQQIMKTIAQLRFLTVLEQWIGQYPGDFAHPRTKRRMQTFAGKIAQVKIFTVAAKEISSHLELVQEDDDTDWACNDKEREASGSRESSASRSSSLIDDPNFGFMDALSGSTLLDDKSTTATIGDETIRSTSGISISSSQIMVHAEAAQKAAQLLQPAQRQQLSKIQWRALEAQPDDLVAKELTRMDWVMFSSIRPRDLVRQVSTSEKARCKSLIHVNRMIEHFNQVAAWVKNYVLFRDKPKHRAIMLEKMMRIGRKLREMNNYNALGAIIAGIKSSCVQRLAATRELISPQVGKDYARLELLMGSSKSHAAYRLAWENTSTERIPYLPLHLRDLASAEQGSSTYLGASERGRVNWKKFEIMGEVVVSMQRAQGSPYKGLGGSRGEMAIRELVLDVKLEKDEEILYERSIQLEPSPGTAGASEKFKQFFKR</sequence>
<dbReference type="Proteomes" id="UP000268823">
    <property type="component" value="Unassembled WGS sequence"/>
</dbReference>
<evidence type="ECO:0000259" key="4">
    <source>
        <dbReference type="PROSITE" id="PS50009"/>
    </source>
</evidence>
<evidence type="ECO:0000313" key="6">
    <source>
        <dbReference type="EMBL" id="RMY81180.1"/>
    </source>
</evidence>
<feature type="region of interest" description="Disordered" evidence="3">
    <location>
        <begin position="1"/>
        <end position="113"/>
    </location>
</feature>